<dbReference type="EMBL" id="CAJNON010000174">
    <property type="protein sequence ID" value="CAF1067412.1"/>
    <property type="molecule type" value="Genomic_DNA"/>
</dbReference>
<name>A0A818ZY54_9BILA</name>
<gene>
    <name evidence="2" type="ORF">OKA104_LOCUS17111</name>
    <name evidence="1" type="ORF">VCS650_LOCUS18286</name>
</gene>
<comment type="caution">
    <text evidence="2">The sequence shown here is derived from an EMBL/GenBank/DDBJ whole genome shotgun (WGS) entry which is preliminary data.</text>
</comment>
<dbReference type="EMBL" id="CAJOAY010001005">
    <property type="protein sequence ID" value="CAF3776207.1"/>
    <property type="molecule type" value="Genomic_DNA"/>
</dbReference>
<accession>A0A818ZY54</accession>
<sequence>MYSSVSKLDQDIACLFLNAPSNIISYRPISMGTKQNPIRTESSQSIYNKDKFIDDSLLQSHSNTKIIPMYYDVIIDTVTDYDIFYPVAKQIEKYGYNSINSRYHVQRLDEHAVSINFPHGYDSTSNLSNQDFQYEHFHPVKNVRFNDKPTWIPYSRNNTENPSISLEQYYFYPEMVPHVDNEQSSGRYLTAPFFWFRPVLNHDYAICIPSSRPSLHAYISPLFNPYSKQNSTPNPVQL</sequence>
<dbReference type="AlphaFoldDB" id="A0A818ZY54"/>
<dbReference type="Proteomes" id="UP000663881">
    <property type="component" value="Unassembled WGS sequence"/>
</dbReference>
<evidence type="ECO:0000313" key="1">
    <source>
        <dbReference type="EMBL" id="CAF1067412.1"/>
    </source>
</evidence>
<dbReference type="OrthoDB" id="9999440at2759"/>
<evidence type="ECO:0000313" key="2">
    <source>
        <dbReference type="EMBL" id="CAF3776207.1"/>
    </source>
</evidence>
<proteinExistence type="predicted"/>
<organism evidence="2 3">
    <name type="scientific">Adineta steineri</name>
    <dbReference type="NCBI Taxonomy" id="433720"/>
    <lineage>
        <taxon>Eukaryota</taxon>
        <taxon>Metazoa</taxon>
        <taxon>Spiralia</taxon>
        <taxon>Gnathifera</taxon>
        <taxon>Rotifera</taxon>
        <taxon>Eurotatoria</taxon>
        <taxon>Bdelloidea</taxon>
        <taxon>Adinetida</taxon>
        <taxon>Adinetidae</taxon>
        <taxon>Adineta</taxon>
    </lineage>
</organism>
<dbReference type="Proteomes" id="UP000663891">
    <property type="component" value="Unassembled WGS sequence"/>
</dbReference>
<protein>
    <submittedName>
        <fullName evidence="2">Uncharacterized protein</fullName>
    </submittedName>
</protein>
<reference evidence="2" key="1">
    <citation type="submission" date="2021-02" db="EMBL/GenBank/DDBJ databases">
        <authorList>
            <person name="Nowell W R."/>
        </authorList>
    </citation>
    <scope>NUCLEOTIDE SEQUENCE</scope>
</reference>
<evidence type="ECO:0000313" key="3">
    <source>
        <dbReference type="Proteomes" id="UP000663881"/>
    </source>
</evidence>